<evidence type="ECO:0000313" key="2">
    <source>
        <dbReference type="Proteomes" id="UP000184364"/>
    </source>
</evidence>
<dbReference type="AlphaFoldDB" id="A0A1M6QWC7"/>
<dbReference type="EMBL" id="FRAV01000002">
    <property type="protein sequence ID" value="SHK24559.1"/>
    <property type="molecule type" value="Genomic_DNA"/>
</dbReference>
<proteinExistence type="predicted"/>
<sequence>MIIKTTNKESVVCGKKIEETTESKWVEAINGKLVLSTPKKIFSNGNRK</sequence>
<name>A0A1M6QWC7_9FLAO</name>
<dbReference type="STRING" id="1302687.SAMN05444267_1002114"/>
<accession>A0A1M6QWC7</accession>
<reference evidence="2" key="1">
    <citation type="submission" date="2016-11" db="EMBL/GenBank/DDBJ databases">
        <authorList>
            <person name="Varghese N."/>
            <person name="Submissions S."/>
        </authorList>
    </citation>
    <scope>NUCLEOTIDE SEQUENCE [LARGE SCALE GENOMIC DNA]</scope>
    <source>
        <strain evidence="2">DSM 26899</strain>
    </source>
</reference>
<organism evidence="1 2">
    <name type="scientific">Chryseobacterium polytrichastri</name>
    <dbReference type="NCBI Taxonomy" id="1302687"/>
    <lineage>
        <taxon>Bacteria</taxon>
        <taxon>Pseudomonadati</taxon>
        <taxon>Bacteroidota</taxon>
        <taxon>Flavobacteriia</taxon>
        <taxon>Flavobacteriales</taxon>
        <taxon>Weeksellaceae</taxon>
        <taxon>Chryseobacterium group</taxon>
        <taxon>Chryseobacterium</taxon>
    </lineage>
</organism>
<evidence type="ECO:0000313" key="1">
    <source>
        <dbReference type="EMBL" id="SHK24559.1"/>
    </source>
</evidence>
<protein>
    <submittedName>
        <fullName evidence="1">Uncharacterized protein</fullName>
    </submittedName>
</protein>
<gene>
    <name evidence="1" type="ORF">SAMN05444267_1002114</name>
</gene>
<keyword evidence="2" id="KW-1185">Reference proteome</keyword>
<dbReference type="Proteomes" id="UP000184364">
    <property type="component" value="Unassembled WGS sequence"/>
</dbReference>